<comment type="caution">
    <text evidence="1">The sequence shown here is derived from an EMBL/GenBank/DDBJ whole genome shotgun (WGS) entry which is preliminary data.</text>
</comment>
<sequence>MPPPKQMPLTAATIGLLAGAVAEAAEPAGRHAAARRVGVGVGRGGGGGVDAIPFLQVLAGAEGAPGPGEHGAAERGLLVVPVPQPPEREVLRTRDGVELFWAVERHEEDVLCREGDDDVRDGRRW</sequence>
<gene>
    <name evidence="1" type="ORF">NUW58_g10576</name>
</gene>
<protein>
    <submittedName>
        <fullName evidence="1">Uncharacterized protein</fullName>
    </submittedName>
</protein>
<accession>A0ACC1MKM5</accession>
<proteinExistence type="predicted"/>
<keyword evidence="2" id="KW-1185">Reference proteome</keyword>
<evidence type="ECO:0000313" key="2">
    <source>
        <dbReference type="Proteomes" id="UP001143856"/>
    </source>
</evidence>
<name>A0ACC1MKM5_9PEZI</name>
<organism evidence="1 2">
    <name type="scientific">Xylaria curta</name>
    <dbReference type="NCBI Taxonomy" id="42375"/>
    <lineage>
        <taxon>Eukaryota</taxon>
        <taxon>Fungi</taxon>
        <taxon>Dikarya</taxon>
        <taxon>Ascomycota</taxon>
        <taxon>Pezizomycotina</taxon>
        <taxon>Sordariomycetes</taxon>
        <taxon>Xylariomycetidae</taxon>
        <taxon>Xylariales</taxon>
        <taxon>Xylariaceae</taxon>
        <taxon>Xylaria</taxon>
    </lineage>
</organism>
<evidence type="ECO:0000313" key="1">
    <source>
        <dbReference type="EMBL" id="KAJ2966834.1"/>
    </source>
</evidence>
<reference evidence="1" key="1">
    <citation type="submission" date="2022-10" db="EMBL/GenBank/DDBJ databases">
        <title>Genome Sequence of Xylaria curta.</title>
        <authorList>
            <person name="Buettner E."/>
        </authorList>
    </citation>
    <scope>NUCLEOTIDE SEQUENCE</scope>
    <source>
        <strain evidence="1">Babe10</strain>
    </source>
</reference>
<dbReference type="Proteomes" id="UP001143856">
    <property type="component" value="Unassembled WGS sequence"/>
</dbReference>
<dbReference type="EMBL" id="JAPDGR010004930">
    <property type="protein sequence ID" value="KAJ2966834.1"/>
    <property type="molecule type" value="Genomic_DNA"/>
</dbReference>